<dbReference type="GO" id="GO:0003676">
    <property type="term" value="F:nucleic acid binding"/>
    <property type="evidence" value="ECO:0007669"/>
    <property type="project" value="InterPro"/>
</dbReference>
<dbReference type="InterPro" id="IPR050462">
    <property type="entry name" value="Retroviral_Gag-Pol_poly"/>
</dbReference>
<dbReference type="InterPro" id="IPR036875">
    <property type="entry name" value="Znf_CCHC_sf"/>
</dbReference>
<dbReference type="InterPro" id="IPR001878">
    <property type="entry name" value="Znf_CCHC"/>
</dbReference>
<dbReference type="Ensembl" id="ENSPTET00000028156.1">
    <property type="protein sequence ID" value="ENSPTEP00000019266.1"/>
    <property type="gene ID" value="ENSPTEG00000020627.1"/>
</dbReference>
<dbReference type="SUPFAM" id="SSF47943">
    <property type="entry name" value="Retrovirus capsid protein, N-terminal core domain"/>
    <property type="match status" value="1"/>
</dbReference>
<dbReference type="Pfam" id="PF00098">
    <property type="entry name" value="zf-CCHC"/>
    <property type="match status" value="3"/>
</dbReference>
<dbReference type="Ensembl" id="ENSPTET00000028203.1">
    <property type="protein sequence ID" value="ENSPTEP00000019305.1"/>
    <property type="gene ID" value="ENSPTEG00000020657.1"/>
</dbReference>
<accession>A0A8C9HFQ6</accession>
<feature type="region of interest" description="Disordered" evidence="2">
    <location>
        <begin position="132"/>
        <end position="197"/>
    </location>
</feature>
<proteinExistence type="predicted"/>
<feature type="compositionally biased region" description="Polar residues" evidence="2">
    <location>
        <begin position="543"/>
        <end position="553"/>
    </location>
</feature>
<feature type="domain" description="CCHC-type" evidence="3">
    <location>
        <begin position="470"/>
        <end position="485"/>
    </location>
</feature>
<dbReference type="Pfam" id="PF02093">
    <property type="entry name" value="Gag_p30"/>
    <property type="match status" value="1"/>
</dbReference>
<dbReference type="Gene3D" id="1.10.375.10">
    <property type="entry name" value="Human Immunodeficiency Virus Type 1 Capsid Protein"/>
    <property type="match status" value="1"/>
</dbReference>
<keyword evidence="5" id="KW-1185">Reference proteome</keyword>
<dbReference type="InterPro" id="IPR036946">
    <property type="entry name" value="G_retro_matrix_sf"/>
</dbReference>
<dbReference type="PROSITE" id="PS50158">
    <property type="entry name" value="ZF_CCHC"/>
    <property type="match status" value="2"/>
</dbReference>
<dbReference type="Proteomes" id="UP000694416">
    <property type="component" value="Unplaced"/>
</dbReference>
<keyword evidence="1" id="KW-0862">Zinc</keyword>
<dbReference type="InterPro" id="IPR010999">
    <property type="entry name" value="Retrovr_matrix"/>
</dbReference>
<dbReference type="InterPro" id="IPR008919">
    <property type="entry name" value="Retrov_capsid_N"/>
</dbReference>
<evidence type="ECO:0000259" key="3">
    <source>
        <dbReference type="PROSITE" id="PS50158"/>
    </source>
</evidence>
<feature type="compositionally biased region" description="Pro residues" evidence="2">
    <location>
        <begin position="135"/>
        <end position="148"/>
    </location>
</feature>
<dbReference type="GO" id="GO:0008270">
    <property type="term" value="F:zinc ion binding"/>
    <property type="evidence" value="ECO:0007669"/>
    <property type="project" value="UniProtKB-KW"/>
</dbReference>
<dbReference type="Gene3D" id="4.10.60.10">
    <property type="entry name" value="Zinc finger, CCHC-type"/>
    <property type="match status" value="2"/>
</dbReference>
<name>A0A8C9HFQ6_9PRIM</name>
<evidence type="ECO:0000256" key="1">
    <source>
        <dbReference type="PROSITE-ProRule" id="PRU00047"/>
    </source>
</evidence>
<reference evidence="4" key="1">
    <citation type="submission" date="2025-05" db="UniProtKB">
        <authorList>
            <consortium name="Ensembl"/>
        </authorList>
    </citation>
    <scope>IDENTIFICATION</scope>
</reference>
<feature type="domain" description="CCHC-type" evidence="3">
    <location>
        <begin position="494"/>
        <end position="509"/>
    </location>
</feature>
<dbReference type="SUPFAM" id="SSF47836">
    <property type="entry name" value="Retroviral matrix proteins"/>
    <property type="match status" value="1"/>
</dbReference>
<evidence type="ECO:0000313" key="4">
    <source>
        <dbReference type="Ensembl" id="ENSPTEP00000019266.1"/>
    </source>
</evidence>
<dbReference type="GO" id="GO:0019068">
    <property type="term" value="P:virion assembly"/>
    <property type="evidence" value="ECO:0007669"/>
    <property type="project" value="InterPro"/>
</dbReference>
<organism evidence="4 5">
    <name type="scientific">Piliocolobus tephrosceles</name>
    <name type="common">Ugandan red Colobus</name>
    <dbReference type="NCBI Taxonomy" id="591936"/>
    <lineage>
        <taxon>Eukaryota</taxon>
        <taxon>Metazoa</taxon>
        <taxon>Chordata</taxon>
        <taxon>Craniata</taxon>
        <taxon>Vertebrata</taxon>
        <taxon>Euteleostomi</taxon>
        <taxon>Mammalia</taxon>
        <taxon>Eutheria</taxon>
        <taxon>Euarchontoglires</taxon>
        <taxon>Primates</taxon>
        <taxon>Haplorrhini</taxon>
        <taxon>Catarrhini</taxon>
        <taxon>Cercopithecidae</taxon>
        <taxon>Colobinae</taxon>
        <taxon>Piliocolobus</taxon>
    </lineage>
</organism>
<feature type="region of interest" description="Disordered" evidence="2">
    <location>
        <begin position="539"/>
        <end position="562"/>
    </location>
</feature>
<dbReference type="SUPFAM" id="SSF57756">
    <property type="entry name" value="Retrovirus zinc finger-like domains"/>
    <property type="match status" value="2"/>
</dbReference>
<sequence>MGNPQSKFPKSTPLGCLLANLKTLQLEQDLRRKRLIFLSTVAWPRYKLDNQSQWPPEGTLDRNVLTDLSNFCQRLGKWSEITYIQGFWALRSRPDLYSQCSSAQVMLAKDAGSQEPEKEESSFLSVQPEDLGFPSLPPYTPPPPPSVRTPPSSSLPTSNPLSPMPPSGPPTGCLESPVSAHTRSKCPADVPTPAPHPPTVLAPLREVAGAEGVVRVHVPFSLADLSKIEKRLGDFSANPTIYIKEFRYLCQAYDLTWHDLQVILTSTLNPEEQECILAAARQHANQLHLTDAAIPLGEQAVPSADPDWNYQANQPGRRRRDLMVQCLLAGMQAASNKTVNFNKLKEIIQNPEENPAAFLNRLTEVLTQYTRLDPASPTGATILASYFISQSAPDIRKKLQKVEDGPQAPIQDLVKLAFKVYNSREETAEAVRQARLKQKAQLLAAALQPSRNPRPESTYPTDSKATKGACYKCGKAGHYANRCPQGPRVPTQPCYKCKASGHWASECPNPHPPATPCPACQQKGHWKSDCPTLRTGAAPLRDSLSQDPGSSFQLLHLDDDDN</sequence>
<dbReference type="SMART" id="SM00343">
    <property type="entry name" value="ZnF_C2HC"/>
    <property type="match status" value="3"/>
</dbReference>
<keyword evidence="1" id="KW-0479">Metal-binding</keyword>
<evidence type="ECO:0000256" key="2">
    <source>
        <dbReference type="SAM" id="MobiDB-lite"/>
    </source>
</evidence>
<feature type="compositionally biased region" description="Low complexity" evidence="2">
    <location>
        <begin position="149"/>
        <end position="161"/>
    </location>
</feature>
<dbReference type="Gene3D" id="1.10.150.180">
    <property type="entry name" value="Gamma-retroviral matrix domain"/>
    <property type="match status" value="1"/>
</dbReference>
<protein>
    <recommendedName>
        <fullName evidence="3">CCHC-type domain-containing protein</fullName>
    </recommendedName>
</protein>
<keyword evidence="1" id="KW-0863">Zinc-finger</keyword>
<evidence type="ECO:0000313" key="5">
    <source>
        <dbReference type="Proteomes" id="UP000694416"/>
    </source>
</evidence>
<dbReference type="AlphaFoldDB" id="A0A8C9HFQ6"/>
<dbReference type="InterPro" id="IPR003036">
    <property type="entry name" value="Gag_P30"/>
</dbReference>
<dbReference type="PANTHER" id="PTHR33166">
    <property type="entry name" value="GAG_P30 DOMAIN-CONTAINING PROTEIN"/>
    <property type="match status" value="1"/>
</dbReference>